<keyword evidence="6" id="KW-0347">Helicase</keyword>
<evidence type="ECO:0000256" key="12">
    <source>
        <dbReference type="ARBA" id="ARBA00023235"/>
    </source>
</evidence>
<dbReference type="InterPro" id="IPR006554">
    <property type="entry name" value="Helicase-like_DEXD_c2"/>
</dbReference>
<dbReference type="PANTHER" id="PTHR11472:SF34">
    <property type="entry name" value="REGULATOR OF TELOMERE ELONGATION HELICASE 1"/>
    <property type="match status" value="1"/>
</dbReference>
<keyword evidence="2" id="KW-0479">Metal-binding</keyword>
<evidence type="ECO:0000256" key="3">
    <source>
        <dbReference type="ARBA" id="ARBA00022741"/>
    </source>
</evidence>
<dbReference type="PANTHER" id="PTHR11472">
    <property type="entry name" value="DNA REPAIR DEAD HELICASE RAD3/XP-D SUBFAMILY MEMBER"/>
    <property type="match status" value="1"/>
</dbReference>
<comment type="similarity">
    <text evidence="13">Belongs to the helicase family. DinG subfamily.</text>
</comment>
<feature type="domain" description="Helicase ATP-binding" evidence="14">
    <location>
        <begin position="180"/>
        <end position="424"/>
    </location>
</feature>
<dbReference type="Gene3D" id="1.10.275.30">
    <property type="match status" value="1"/>
</dbReference>
<keyword evidence="5" id="KW-0378">Hydrolase</keyword>
<dbReference type="InterPro" id="IPR011604">
    <property type="entry name" value="PDDEXK-like_dom_sf"/>
</dbReference>
<keyword evidence="7" id="KW-0067">ATP-binding</keyword>
<dbReference type="EMBL" id="LQQY01000003">
    <property type="protein sequence ID" value="KZE52978.1"/>
    <property type="molecule type" value="Genomic_DNA"/>
</dbReference>
<dbReference type="Proteomes" id="UP000076510">
    <property type="component" value="Unassembled WGS sequence"/>
</dbReference>
<name>A0A161S008_9BACI</name>
<dbReference type="InterPro" id="IPR006555">
    <property type="entry name" value="ATP-dep_Helicase_C"/>
</dbReference>
<dbReference type="Gene3D" id="3.40.50.300">
    <property type="entry name" value="P-loop containing nucleotide triphosphate hydrolases"/>
    <property type="match status" value="2"/>
</dbReference>
<gene>
    <name evidence="15" type="ORF">AV649_11930</name>
</gene>
<dbReference type="InterPro" id="IPR014013">
    <property type="entry name" value="Helic_SF1/SF2_ATP-bd_DinG/Rad3"/>
</dbReference>
<reference evidence="16" key="1">
    <citation type="submission" date="2016-01" db="EMBL/GenBank/DDBJ databases">
        <title>Whole genome sequencing of Bhargavaea cecembensis T14.</title>
        <authorList>
            <person name="Hong K.W."/>
        </authorList>
    </citation>
    <scope>NUCLEOTIDE SEQUENCE [LARGE SCALE GENOMIC DNA]</scope>
    <source>
        <strain evidence="16">M19</strain>
    </source>
</reference>
<dbReference type="GO" id="GO:0003677">
    <property type="term" value="F:DNA binding"/>
    <property type="evidence" value="ECO:0007669"/>
    <property type="project" value="UniProtKB-KW"/>
</dbReference>
<evidence type="ECO:0000256" key="4">
    <source>
        <dbReference type="ARBA" id="ARBA00022763"/>
    </source>
</evidence>
<keyword evidence="10" id="KW-0238">DNA-binding</keyword>
<evidence type="ECO:0000256" key="13">
    <source>
        <dbReference type="ARBA" id="ARBA00038058"/>
    </source>
</evidence>
<dbReference type="PROSITE" id="PS51193">
    <property type="entry name" value="HELICASE_ATP_BIND_2"/>
    <property type="match status" value="1"/>
</dbReference>
<dbReference type="GO" id="GO:0051539">
    <property type="term" value="F:4 iron, 4 sulfur cluster binding"/>
    <property type="evidence" value="ECO:0007669"/>
    <property type="project" value="UniProtKB-KW"/>
</dbReference>
<dbReference type="Gene3D" id="3.90.320.10">
    <property type="match status" value="1"/>
</dbReference>
<evidence type="ECO:0000256" key="9">
    <source>
        <dbReference type="ARBA" id="ARBA00023014"/>
    </source>
</evidence>
<evidence type="ECO:0000259" key="14">
    <source>
        <dbReference type="PROSITE" id="PS51193"/>
    </source>
</evidence>
<keyword evidence="8" id="KW-0408">Iron</keyword>
<evidence type="ECO:0000313" key="15">
    <source>
        <dbReference type="EMBL" id="KZE52978.1"/>
    </source>
</evidence>
<keyword evidence="4" id="KW-0227">DNA damage</keyword>
<dbReference type="SUPFAM" id="SSF52540">
    <property type="entry name" value="P-loop containing nucleoside triphosphate hydrolases"/>
    <property type="match status" value="2"/>
</dbReference>
<evidence type="ECO:0000256" key="2">
    <source>
        <dbReference type="ARBA" id="ARBA00022723"/>
    </source>
</evidence>
<dbReference type="InterPro" id="IPR010614">
    <property type="entry name" value="RAD3-like_helicase_DEAD"/>
</dbReference>
<accession>A0A161S008</accession>
<evidence type="ECO:0000256" key="1">
    <source>
        <dbReference type="ARBA" id="ARBA00022485"/>
    </source>
</evidence>
<dbReference type="GO" id="GO:0003678">
    <property type="term" value="F:DNA helicase activity"/>
    <property type="evidence" value="ECO:0007669"/>
    <property type="project" value="InterPro"/>
</dbReference>
<evidence type="ECO:0000256" key="8">
    <source>
        <dbReference type="ARBA" id="ARBA00023004"/>
    </source>
</evidence>
<dbReference type="SMART" id="SM00491">
    <property type="entry name" value="HELICc2"/>
    <property type="match status" value="1"/>
</dbReference>
<evidence type="ECO:0000256" key="11">
    <source>
        <dbReference type="ARBA" id="ARBA00023204"/>
    </source>
</evidence>
<dbReference type="GO" id="GO:0005524">
    <property type="term" value="F:ATP binding"/>
    <property type="evidence" value="ECO:0007669"/>
    <property type="project" value="UniProtKB-KW"/>
</dbReference>
<dbReference type="InterPro" id="IPR045028">
    <property type="entry name" value="DinG/Rad3-like"/>
</dbReference>
<organism evidence="15 16">
    <name type="scientific">Rossellomorea marisflavi</name>
    <dbReference type="NCBI Taxonomy" id="189381"/>
    <lineage>
        <taxon>Bacteria</taxon>
        <taxon>Bacillati</taxon>
        <taxon>Bacillota</taxon>
        <taxon>Bacilli</taxon>
        <taxon>Bacillales</taxon>
        <taxon>Bacillaceae</taxon>
        <taxon>Rossellomorea</taxon>
    </lineage>
</organism>
<keyword evidence="1" id="KW-0004">4Fe-4S</keyword>
<dbReference type="AlphaFoldDB" id="A0A161S008"/>
<sequence>MDADITLSVRELVEFVLKEGSIDSRFQPRSSMLTGTRLHQKLQRRYEDPDEKEVHLKGEKVVDGIFYQVEGRCDGIIHREGKILVEEIKSTARSLDELEEGKRVHWAQAECYACLLTEERDWDAIHVRLTYIHTGTEETKSFTREYDREELQGIMIGLLQLYTPFAELRLRNKENLEASLPRLTFPFETFRKGQRQLVGAVYKTVAEGKTLFANAPTGTGKTISTLFPVVKEGGRWFYATAKTISRTVAEDAVKLMEEGGLSTKALTITAKDKICFKDQTICQPEHCEFACGHYDRVNGAILDILQKETLMTRPVIEEYAKAHRVCPFEFSIDLSYLVEGVIGDYNYLFDPRTSLKRFSDSSKKQTTLLIDEAHNLVPRGRDMHSAPLTSTGFTSLAAHVKGNGELSAAIRSLTGALEGVRPGTYEEVDTGVTDGVRAFVDAAEKELPHVEGESPLLEAYFESTQFLRILQLYSKEHRTLVTRHGGGMTVKLVCLDPAAFLHRVTAGYKSAVFFSATLHPFSYYFHQLGGEAEDYRFVIPTPFDHSQWQVEIQPLSIRLRDRDRHFPHLMESIVNLFKRVNGNGLVFFPSYAFMRKAFDALEGYGLPAKLIMQEPMMSEREREEFLAEFQAGRKEPVLGLAVLGGIFSEGIDLKGERLKQVVVVGVGLPQPDEERELMKSYFNSLGVNGFAYAYTYPGLNKVFQSGGRLIRTEEDRGVLRLIDDRYLTREYQELLLEEWRHFTVVGGSWT</sequence>
<keyword evidence="3" id="KW-0547">Nucleotide-binding</keyword>
<dbReference type="SMART" id="SM00488">
    <property type="entry name" value="DEXDc2"/>
    <property type="match status" value="1"/>
</dbReference>
<dbReference type="InterPro" id="IPR027417">
    <property type="entry name" value="P-loop_NTPase"/>
</dbReference>
<dbReference type="Pfam" id="PF13307">
    <property type="entry name" value="Helicase_C_2"/>
    <property type="match status" value="1"/>
</dbReference>
<proteinExistence type="inferred from homology"/>
<evidence type="ECO:0000256" key="7">
    <source>
        <dbReference type="ARBA" id="ARBA00022840"/>
    </source>
</evidence>
<protein>
    <recommendedName>
        <fullName evidence="14">Helicase ATP-binding domain-containing protein</fullName>
    </recommendedName>
</protein>
<evidence type="ECO:0000256" key="6">
    <source>
        <dbReference type="ARBA" id="ARBA00022806"/>
    </source>
</evidence>
<comment type="caution">
    <text evidence="15">The sequence shown here is derived from an EMBL/GenBank/DDBJ whole genome shotgun (WGS) entry which is preliminary data.</text>
</comment>
<evidence type="ECO:0000256" key="5">
    <source>
        <dbReference type="ARBA" id="ARBA00022801"/>
    </source>
</evidence>
<keyword evidence="11" id="KW-0234">DNA repair</keyword>
<dbReference type="OrthoDB" id="9765586at2"/>
<dbReference type="GO" id="GO:0046872">
    <property type="term" value="F:metal ion binding"/>
    <property type="evidence" value="ECO:0007669"/>
    <property type="project" value="UniProtKB-KW"/>
</dbReference>
<dbReference type="GO" id="GO:0016818">
    <property type="term" value="F:hydrolase activity, acting on acid anhydrides, in phosphorus-containing anhydrides"/>
    <property type="evidence" value="ECO:0007669"/>
    <property type="project" value="InterPro"/>
</dbReference>
<dbReference type="Pfam" id="PF06733">
    <property type="entry name" value="DEAD_2"/>
    <property type="match status" value="1"/>
</dbReference>
<dbReference type="GO" id="GO:0006281">
    <property type="term" value="P:DNA repair"/>
    <property type="evidence" value="ECO:0007669"/>
    <property type="project" value="UniProtKB-KW"/>
</dbReference>
<evidence type="ECO:0000256" key="10">
    <source>
        <dbReference type="ARBA" id="ARBA00023125"/>
    </source>
</evidence>
<evidence type="ECO:0000313" key="16">
    <source>
        <dbReference type="Proteomes" id="UP000076510"/>
    </source>
</evidence>
<keyword evidence="9" id="KW-0411">Iron-sulfur</keyword>
<keyword evidence="12" id="KW-0413">Isomerase</keyword>